<keyword evidence="2" id="KW-0732">Signal</keyword>
<feature type="region of interest" description="Disordered" evidence="1">
    <location>
        <begin position="82"/>
        <end position="130"/>
    </location>
</feature>
<evidence type="ECO:0000313" key="3">
    <source>
        <dbReference type="EMBL" id="CAE8725302.1"/>
    </source>
</evidence>
<dbReference type="AlphaFoldDB" id="A0A813LE26"/>
<sequence>MGLPPCWQHLKAAAGAATLLLVALAAGASTGGAMSEEAALLASVRAEARKEVAGLAAAMEVQAARIVNLEGEMAVLSQRFEESLSSGAPTAREEAKVQEKQRPASEQGMPATGHEGMASAGRSLAGPTVVTGSPAKGDWKNYLAAAPPPPVLFEGVTLSWGTIWNLQEKGDNPITIPEEFGGPDGKARFFASHGKKDDLDRLLADNSGLDDIALASAAFGEYALLDCSTEYMFRHVDFGRRQEMKLRIKERIDIVRSLFTNGTTGNITFINEGIAKFDNKEIDMDLEMVEVLAWGVLRADFNISEIQDGTQCGNVTEDEAARRYAIKEFGFSGYAQLHDQAAP</sequence>
<feature type="signal peptide" evidence="2">
    <location>
        <begin position="1"/>
        <end position="27"/>
    </location>
</feature>
<gene>
    <name evidence="3" type="ORF">PGLA2088_LOCUS44067</name>
</gene>
<feature type="chain" id="PRO_5032898000" evidence="2">
    <location>
        <begin position="28"/>
        <end position="343"/>
    </location>
</feature>
<comment type="caution">
    <text evidence="3">The sequence shown here is derived from an EMBL/GenBank/DDBJ whole genome shotgun (WGS) entry which is preliminary data.</text>
</comment>
<feature type="compositionally biased region" description="Basic and acidic residues" evidence="1">
    <location>
        <begin position="91"/>
        <end position="103"/>
    </location>
</feature>
<dbReference type="Proteomes" id="UP000626109">
    <property type="component" value="Unassembled WGS sequence"/>
</dbReference>
<reference evidence="3" key="1">
    <citation type="submission" date="2021-02" db="EMBL/GenBank/DDBJ databases">
        <authorList>
            <person name="Dougan E. K."/>
            <person name="Rhodes N."/>
            <person name="Thang M."/>
            <person name="Chan C."/>
        </authorList>
    </citation>
    <scope>NUCLEOTIDE SEQUENCE</scope>
</reference>
<organism evidence="3 4">
    <name type="scientific">Polarella glacialis</name>
    <name type="common">Dinoflagellate</name>
    <dbReference type="NCBI Taxonomy" id="89957"/>
    <lineage>
        <taxon>Eukaryota</taxon>
        <taxon>Sar</taxon>
        <taxon>Alveolata</taxon>
        <taxon>Dinophyceae</taxon>
        <taxon>Suessiales</taxon>
        <taxon>Suessiaceae</taxon>
        <taxon>Polarella</taxon>
    </lineage>
</organism>
<evidence type="ECO:0000256" key="2">
    <source>
        <dbReference type="SAM" id="SignalP"/>
    </source>
</evidence>
<dbReference type="EMBL" id="CAJNNW010035045">
    <property type="protein sequence ID" value="CAE8725302.1"/>
    <property type="molecule type" value="Genomic_DNA"/>
</dbReference>
<proteinExistence type="predicted"/>
<accession>A0A813LE26</accession>
<evidence type="ECO:0000313" key="4">
    <source>
        <dbReference type="Proteomes" id="UP000626109"/>
    </source>
</evidence>
<name>A0A813LE26_POLGL</name>
<protein>
    <submittedName>
        <fullName evidence="3">Uncharacterized protein</fullName>
    </submittedName>
</protein>
<evidence type="ECO:0000256" key="1">
    <source>
        <dbReference type="SAM" id="MobiDB-lite"/>
    </source>
</evidence>